<feature type="transmembrane region" description="Helical" evidence="8">
    <location>
        <begin position="214"/>
        <end position="234"/>
    </location>
</feature>
<evidence type="ECO:0000313" key="10">
    <source>
        <dbReference type="EMBL" id="OGG94031.1"/>
    </source>
</evidence>
<comment type="caution">
    <text evidence="10">The sequence shown here is derived from an EMBL/GenBank/DDBJ whole genome shotgun (WGS) entry which is preliminary data.</text>
</comment>
<dbReference type="PANTHER" id="PTHR43029">
    <property type="entry name" value="AMMONIUM TRANSPORTER MEP2"/>
    <property type="match status" value="1"/>
</dbReference>
<feature type="transmembrane region" description="Helical" evidence="8">
    <location>
        <begin position="115"/>
        <end position="138"/>
    </location>
</feature>
<proteinExistence type="inferred from homology"/>
<accession>A0A1F6G7E3</accession>
<dbReference type="EMBL" id="MFNE01000043">
    <property type="protein sequence ID" value="OGG94031.1"/>
    <property type="molecule type" value="Genomic_DNA"/>
</dbReference>
<keyword evidence="6 8" id="KW-0472">Membrane</keyword>
<dbReference type="SUPFAM" id="SSF111352">
    <property type="entry name" value="Ammonium transporter"/>
    <property type="match status" value="1"/>
</dbReference>
<feature type="domain" description="Ammonium transporter AmtB-like" evidence="9">
    <location>
        <begin position="29"/>
        <end position="426"/>
    </location>
</feature>
<dbReference type="Proteomes" id="UP000178449">
    <property type="component" value="Unassembled WGS sequence"/>
</dbReference>
<gene>
    <name evidence="10" type="ORF">A2527_09255</name>
</gene>
<sequence length="428" mass="44937">MIRPLGFLLGLLWVPSLAFAGEIDKADTAWMLISTALVMFMVPGLALFYGGLVRSKNVLSVVMHSVFAMGIISLQWYLLGYTLAWGPDTGYGFIGGLDHLFLQGVDQEANGSIPAVLFMMFQGMFAIITPAIIGGAVVERIKFSSFAWFMVIWSTLVYDPLCHMVWHADGFLLKRGGLDFAGGTVVHISSGISALVLAYLVGKRKGYGRLPMPPHNLLLTLVGAGMLWFGWFGFNAGSALASGGLAANALVTTHLSAAAGLFSWSIAEWFMLKKPSLLGALSGMLAGLVAITPGAGFVSPSAAILIGLLGGLVCFGGVRIKSRFGFDDSLDAFGVHGVGGIFGALATGIFASTLINPAGADGVFSGLASGWHLLSEQVIAIGITTVYAAVMTFVIAKGIDLAMGLKVTEDVETQGLDAQLHGETAYQN</sequence>
<keyword evidence="4 8" id="KW-0812">Transmembrane</keyword>
<name>A0A1F6G7E3_9PROT</name>
<organism evidence="10 11">
    <name type="scientific">Candidatus Lambdaproteobacteria bacterium RIFOXYD2_FULL_50_16</name>
    <dbReference type="NCBI Taxonomy" id="1817772"/>
    <lineage>
        <taxon>Bacteria</taxon>
        <taxon>Pseudomonadati</taxon>
        <taxon>Pseudomonadota</taxon>
        <taxon>Candidatus Lambdaproteobacteria</taxon>
    </lineage>
</organism>
<dbReference type="PANTHER" id="PTHR43029:SF10">
    <property type="entry name" value="AMMONIUM TRANSPORTER MEP2"/>
    <property type="match status" value="1"/>
</dbReference>
<evidence type="ECO:0000313" key="11">
    <source>
        <dbReference type="Proteomes" id="UP000178449"/>
    </source>
</evidence>
<feature type="transmembrane region" description="Helical" evidence="8">
    <location>
        <begin position="332"/>
        <end position="358"/>
    </location>
</feature>
<comment type="similarity">
    <text evidence="2 8">Belongs to the ammonia transporter channel (TC 1.A.11.2) family.</text>
</comment>
<dbReference type="Pfam" id="PF00909">
    <property type="entry name" value="Ammonium_transp"/>
    <property type="match status" value="1"/>
</dbReference>
<keyword evidence="7 8" id="KW-0924">Ammonia transport</keyword>
<evidence type="ECO:0000256" key="1">
    <source>
        <dbReference type="ARBA" id="ARBA00004141"/>
    </source>
</evidence>
<evidence type="ECO:0000256" key="7">
    <source>
        <dbReference type="ARBA" id="ARBA00023177"/>
    </source>
</evidence>
<evidence type="ECO:0000256" key="8">
    <source>
        <dbReference type="RuleBase" id="RU362002"/>
    </source>
</evidence>
<dbReference type="PROSITE" id="PS01219">
    <property type="entry name" value="AMMONIUM_TRANSP"/>
    <property type="match status" value="1"/>
</dbReference>
<feature type="transmembrane region" description="Helical" evidence="8">
    <location>
        <begin position="302"/>
        <end position="320"/>
    </location>
</feature>
<dbReference type="InterPro" id="IPR029020">
    <property type="entry name" value="Ammonium/urea_transptr"/>
</dbReference>
<dbReference type="InterPro" id="IPR001905">
    <property type="entry name" value="Ammonium_transpt"/>
</dbReference>
<evidence type="ECO:0000256" key="3">
    <source>
        <dbReference type="ARBA" id="ARBA00022448"/>
    </source>
</evidence>
<feature type="transmembrane region" description="Helical" evidence="8">
    <location>
        <begin position="58"/>
        <end position="78"/>
    </location>
</feature>
<dbReference type="NCBIfam" id="TIGR00836">
    <property type="entry name" value="amt"/>
    <property type="match status" value="1"/>
</dbReference>
<feature type="transmembrane region" description="Helical" evidence="8">
    <location>
        <begin position="276"/>
        <end position="296"/>
    </location>
</feature>
<evidence type="ECO:0000256" key="2">
    <source>
        <dbReference type="ARBA" id="ARBA00005887"/>
    </source>
</evidence>
<keyword evidence="3 8" id="KW-0813">Transport</keyword>
<protein>
    <recommendedName>
        <fullName evidence="8">Ammonium transporter</fullName>
    </recommendedName>
</protein>
<evidence type="ECO:0000256" key="6">
    <source>
        <dbReference type="ARBA" id="ARBA00023136"/>
    </source>
</evidence>
<evidence type="ECO:0000256" key="4">
    <source>
        <dbReference type="ARBA" id="ARBA00022692"/>
    </source>
</evidence>
<dbReference type="GO" id="GO:0008519">
    <property type="term" value="F:ammonium channel activity"/>
    <property type="evidence" value="ECO:0007669"/>
    <property type="project" value="InterPro"/>
</dbReference>
<keyword evidence="5 8" id="KW-1133">Transmembrane helix</keyword>
<feature type="transmembrane region" description="Helical" evidence="8">
    <location>
        <begin position="30"/>
        <end position="51"/>
    </location>
</feature>
<feature type="transmembrane region" description="Helical" evidence="8">
    <location>
        <begin position="240"/>
        <end position="264"/>
    </location>
</feature>
<feature type="transmembrane region" description="Helical" evidence="8">
    <location>
        <begin position="378"/>
        <end position="396"/>
    </location>
</feature>
<dbReference type="GO" id="GO:0005886">
    <property type="term" value="C:plasma membrane"/>
    <property type="evidence" value="ECO:0007669"/>
    <property type="project" value="UniProtKB-SubCell"/>
</dbReference>
<dbReference type="STRING" id="1817772.A2527_09255"/>
<dbReference type="InterPro" id="IPR018047">
    <property type="entry name" value="Ammonium_transpt_CS"/>
</dbReference>
<dbReference type="InterPro" id="IPR024041">
    <property type="entry name" value="NH4_transpt_AmtB-like_dom"/>
</dbReference>
<dbReference type="Gene3D" id="1.10.3430.10">
    <property type="entry name" value="Ammonium transporter AmtB like domains"/>
    <property type="match status" value="1"/>
</dbReference>
<evidence type="ECO:0000259" key="9">
    <source>
        <dbReference type="Pfam" id="PF00909"/>
    </source>
</evidence>
<feature type="transmembrane region" description="Helical" evidence="8">
    <location>
        <begin position="145"/>
        <end position="168"/>
    </location>
</feature>
<evidence type="ECO:0000256" key="5">
    <source>
        <dbReference type="ARBA" id="ARBA00022989"/>
    </source>
</evidence>
<feature type="transmembrane region" description="Helical" evidence="8">
    <location>
        <begin position="180"/>
        <end position="202"/>
    </location>
</feature>
<comment type="subcellular location">
    <subcellularLocation>
        <location evidence="8">Cell membrane</location>
        <topology evidence="8">Multi-pass membrane protein</topology>
    </subcellularLocation>
    <subcellularLocation>
        <location evidence="1">Membrane</location>
        <topology evidence="1">Multi-pass membrane protein</topology>
    </subcellularLocation>
</comment>
<reference evidence="10 11" key="1">
    <citation type="journal article" date="2016" name="Nat. Commun.">
        <title>Thousands of microbial genomes shed light on interconnected biogeochemical processes in an aquifer system.</title>
        <authorList>
            <person name="Anantharaman K."/>
            <person name="Brown C.T."/>
            <person name="Hug L.A."/>
            <person name="Sharon I."/>
            <person name="Castelle C.J."/>
            <person name="Probst A.J."/>
            <person name="Thomas B.C."/>
            <person name="Singh A."/>
            <person name="Wilkins M.J."/>
            <person name="Karaoz U."/>
            <person name="Brodie E.L."/>
            <person name="Williams K.H."/>
            <person name="Hubbard S.S."/>
            <person name="Banfield J.F."/>
        </authorList>
    </citation>
    <scope>NUCLEOTIDE SEQUENCE [LARGE SCALE GENOMIC DNA]</scope>
</reference>
<dbReference type="AlphaFoldDB" id="A0A1F6G7E3"/>